<evidence type="ECO:0000313" key="2">
    <source>
        <dbReference type="EMBL" id="WTW64959.1"/>
    </source>
</evidence>
<comment type="similarity">
    <text evidence="1">Belongs to the peptidase S45 family.</text>
</comment>
<dbReference type="GO" id="GO:0016811">
    <property type="term" value="F:hydrolase activity, acting on carbon-nitrogen (but not peptide) bonds, in linear amides"/>
    <property type="evidence" value="ECO:0007669"/>
    <property type="project" value="InterPro"/>
</dbReference>
<dbReference type="GO" id="GO:0017000">
    <property type="term" value="P:antibiotic biosynthetic process"/>
    <property type="evidence" value="ECO:0007669"/>
    <property type="project" value="InterPro"/>
</dbReference>
<dbReference type="InterPro" id="IPR029055">
    <property type="entry name" value="Ntn_hydrolases_N"/>
</dbReference>
<dbReference type="Gene3D" id="1.10.439.10">
    <property type="entry name" value="Penicillin Amidohydrolase, domain 1"/>
    <property type="match status" value="1"/>
</dbReference>
<dbReference type="InterPro" id="IPR002692">
    <property type="entry name" value="S45"/>
</dbReference>
<gene>
    <name evidence="2" type="ORF">OG549_32315</name>
</gene>
<organism evidence="2">
    <name type="scientific">Streptomyces sp. NBC_00003</name>
    <dbReference type="NCBI Taxonomy" id="2903608"/>
    <lineage>
        <taxon>Bacteria</taxon>
        <taxon>Bacillati</taxon>
        <taxon>Actinomycetota</taxon>
        <taxon>Actinomycetes</taxon>
        <taxon>Kitasatosporales</taxon>
        <taxon>Streptomycetaceae</taxon>
        <taxon>Streptomyces</taxon>
    </lineage>
</organism>
<dbReference type="Gene3D" id="3.60.20.10">
    <property type="entry name" value="Glutamine Phosphoribosylpyrophosphate, subunit 1, domain 1"/>
    <property type="match status" value="2"/>
</dbReference>
<evidence type="ECO:0000256" key="1">
    <source>
        <dbReference type="ARBA" id="ARBA00006586"/>
    </source>
</evidence>
<dbReference type="PANTHER" id="PTHR34218:SF4">
    <property type="entry name" value="ACYL-HOMOSERINE LACTONE ACYLASE QUIP"/>
    <property type="match status" value="1"/>
</dbReference>
<dbReference type="Pfam" id="PF01804">
    <property type="entry name" value="Penicil_amidase"/>
    <property type="match status" value="1"/>
</dbReference>
<reference evidence="2" key="1">
    <citation type="submission" date="2022-10" db="EMBL/GenBank/DDBJ databases">
        <title>The complete genomes of actinobacterial strains from the NBC collection.</title>
        <authorList>
            <person name="Joergensen T.S."/>
            <person name="Alvarez Arevalo M."/>
            <person name="Sterndorff E.B."/>
            <person name="Faurdal D."/>
            <person name="Vuksanovic O."/>
            <person name="Mourched A.-S."/>
            <person name="Charusanti P."/>
            <person name="Shaw S."/>
            <person name="Blin K."/>
            <person name="Weber T."/>
        </authorList>
    </citation>
    <scope>NUCLEOTIDE SEQUENCE</scope>
    <source>
        <strain evidence="2">NBC_00003</strain>
    </source>
</reference>
<dbReference type="AlphaFoldDB" id="A0AAU2VCT7"/>
<dbReference type="InterPro" id="IPR023343">
    <property type="entry name" value="Penicillin_amidase_dom1"/>
</dbReference>
<proteinExistence type="inferred from homology"/>
<dbReference type="EMBL" id="CP108318">
    <property type="protein sequence ID" value="WTW64959.1"/>
    <property type="molecule type" value="Genomic_DNA"/>
</dbReference>
<accession>A0AAU2VCT7</accession>
<dbReference type="InterPro" id="IPR043147">
    <property type="entry name" value="Penicillin_amidase_A-knob"/>
</dbReference>
<name>A0AAU2VCT7_9ACTN</name>
<dbReference type="PANTHER" id="PTHR34218">
    <property type="entry name" value="PEPTIDASE S45 PENICILLIN AMIDASE"/>
    <property type="match status" value="1"/>
</dbReference>
<dbReference type="SUPFAM" id="SSF56235">
    <property type="entry name" value="N-terminal nucleophile aminohydrolases (Ntn hydrolases)"/>
    <property type="match status" value="1"/>
</dbReference>
<protein>
    <submittedName>
        <fullName evidence="2">Penicillin acylase family protein</fullName>
    </submittedName>
</protein>
<sequence>MRRRTARLTTARTPARTTALTPAFTTAGKPSRLRLLTGIGRGRAAACAATVIALSAALLGPAVPAGAAAPADGDHCQGQCSDILPPGANGNATLVEILANKAFGTHPAHSDDELGKYDALVAGQSSLTDGKLNSFFNDASFGVPSGQAESTTWPRPDVTITRDKATGVPHIKGTTRYGTEYGAGYAAGQDRLWLMDLFRHIGRGELTSFAGGALANQGLEQEFWPQAPYTEADLQAQVDRIRTANGARGEQAMADAQAYVDGINAYAKKSKDGRYFPGEYVLTGKIDSITNVGEIQPFKLTDLIALASVVGGLFGGGGGGEVQAALSLQAAQAKYGVAEGTKVWESFRERNDPESVLTVHDGTSFPYAGKPANAQGTAMPDPGTVVPEQLVYDRTGSANTNAKADVKVPQKLKPLKGVYDNGVLPGVDLGKPRGMSNALVVSGSHTAGGNPVAVFGPQTGYFAPQLLMLQEIQGPGISARGASFAGVGMYVQLGRGQDYAWSATSAGQDITDTYAVELCQDATHYLYRGVCTPMEKLEKANSWKPTVADTTAAGSYRMQVWRTAYGIVTARATVGGKPVAYTSLRSTYRHDADSIIGFQMMNDPSYVKDAKTFQEAAQHVDYTFNWFYADSRTAAYYNSGLNPVRNPNVDPSLPVRADRAYEWQGFDPVYNTATYTPPAQHPQSIGQDYYISWNNKQAKDYSTAGFGDGSVHRANLLDDRVKALVAQGGVTRASLTRAMAQAAVTDLRGEDVLPELLKVLRSSPVTDPQLATAVQQLEAWQADGSQRRETSQGSHTYTHPDAVRLMDAWWPLLVEAEFRPGLGDPLYNALTTNLGIDEAPSAGHGPTGSHAGSAFQYGWWSYADKDLRTVLGEPVQGPLARAYCGDGKLTACRDSLLGTLKQAAAKTPAQVYPGDGGCGAGDQWCADSIVQRPLGGITQSAINWQNRPTYQQVVEFPSHR</sequence>
<dbReference type="Gene3D" id="1.10.1400.10">
    <property type="match status" value="1"/>
</dbReference>